<evidence type="ECO:0000259" key="4">
    <source>
        <dbReference type="PROSITE" id="PS50893"/>
    </source>
</evidence>
<comment type="caution">
    <text evidence="5">The sequence shown here is derived from an EMBL/GenBank/DDBJ whole genome shotgun (WGS) entry which is preliminary data.</text>
</comment>
<sequence>MTLLQATDVGKHFGGVIALSRFSLTIEPGDLLGLIGPNGAGKTTAFNVITGVLRPSEGHIAFDGRDVTRASPERRARLGMVRTFQNIRLFDDLTVRQNVMAGAHAAASASPVESVLGLPRGRAAERRIRAIADAMIERTALEPFAGQTAGALSYGDRRRVEIARALAGAPRLLLLDEPAAGMNDSEKHALSALIDSLNREDGLTIVLVEHNITMVAALCRRLVVMNKGEVIAEGAAADVLRQPEVREVYLGRRRPQGEAAAC</sequence>
<dbReference type="InterPro" id="IPR051120">
    <property type="entry name" value="ABC_AA/LPS_Transport"/>
</dbReference>
<dbReference type="PANTHER" id="PTHR45772">
    <property type="entry name" value="CONSERVED COMPONENT OF ABC TRANSPORTER FOR NATURAL AMINO ACIDS-RELATED"/>
    <property type="match status" value="1"/>
</dbReference>
<dbReference type="Gene3D" id="3.40.50.300">
    <property type="entry name" value="P-loop containing nucleotide triphosphate hydrolases"/>
    <property type="match status" value="1"/>
</dbReference>
<dbReference type="GO" id="GO:0005886">
    <property type="term" value="C:plasma membrane"/>
    <property type="evidence" value="ECO:0007669"/>
    <property type="project" value="TreeGrafter"/>
</dbReference>
<feature type="domain" description="ABC transporter" evidence="4">
    <location>
        <begin position="4"/>
        <end position="252"/>
    </location>
</feature>
<keyword evidence="3 5" id="KW-0067">ATP-binding</keyword>
<dbReference type="Proteomes" id="UP000324065">
    <property type="component" value="Unassembled WGS sequence"/>
</dbReference>
<dbReference type="RefSeq" id="WP_150061665.1">
    <property type="nucleotide sequence ID" value="NZ_JACHII010000007.1"/>
</dbReference>
<dbReference type="GO" id="GO:0005524">
    <property type="term" value="F:ATP binding"/>
    <property type="evidence" value="ECO:0007669"/>
    <property type="project" value="UniProtKB-KW"/>
</dbReference>
<dbReference type="AlphaFoldDB" id="A0A5M6ID36"/>
<protein>
    <submittedName>
        <fullName evidence="5">ABC transporter ATP-binding protein</fullName>
    </submittedName>
</protein>
<keyword evidence="1" id="KW-0813">Transport</keyword>
<reference evidence="5 6" key="1">
    <citation type="submission" date="2019-09" db="EMBL/GenBank/DDBJ databases">
        <title>Genome sequence of Roseospira marina, one of the more divergent members of the non-sulfur purple photosynthetic bacterial family, the Rhodospirillaceae.</title>
        <authorList>
            <person name="Meyer T."/>
            <person name="Kyndt J."/>
        </authorList>
    </citation>
    <scope>NUCLEOTIDE SEQUENCE [LARGE SCALE GENOMIC DNA]</scope>
    <source>
        <strain evidence="5 6">DSM 15113</strain>
    </source>
</reference>
<proteinExistence type="predicted"/>
<name>A0A5M6ID36_9PROT</name>
<gene>
    <name evidence="5" type="ORF">F1188_06860</name>
</gene>
<dbReference type="InterPro" id="IPR032823">
    <property type="entry name" value="BCA_ABC_TP_C"/>
</dbReference>
<dbReference type="SUPFAM" id="SSF52540">
    <property type="entry name" value="P-loop containing nucleoside triphosphate hydrolases"/>
    <property type="match status" value="1"/>
</dbReference>
<accession>A0A5M6ID36</accession>
<dbReference type="InterPro" id="IPR027417">
    <property type="entry name" value="P-loop_NTPase"/>
</dbReference>
<evidence type="ECO:0000256" key="1">
    <source>
        <dbReference type="ARBA" id="ARBA00022448"/>
    </source>
</evidence>
<dbReference type="GO" id="GO:0016887">
    <property type="term" value="F:ATP hydrolysis activity"/>
    <property type="evidence" value="ECO:0007669"/>
    <property type="project" value="InterPro"/>
</dbReference>
<dbReference type="PROSITE" id="PS00211">
    <property type="entry name" value="ABC_TRANSPORTER_1"/>
    <property type="match status" value="1"/>
</dbReference>
<dbReference type="FunFam" id="3.40.50.300:FF:000421">
    <property type="entry name" value="Branched-chain amino acid ABC transporter ATP-binding protein"/>
    <property type="match status" value="1"/>
</dbReference>
<organism evidence="5 6">
    <name type="scientific">Roseospira marina</name>
    <dbReference type="NCBI Taxonomy" id="140057"/>
    <lineage>
        <taxon>Bacteria</taxon>
        <taxon>Pseudomonadati</taxon>
        <taxon>Pseudomonadota</taxon>
        <taxon>Alphaproteobacteria</taxon>
        <taxon>Rhodospirillales</taxon>
        <taxon>Rhodospirillaceae</taxon>
        <taxon>Roseospira</taxon>
    </lineage>
</organism>
<dbReference type="InterPro" id="IPR003439">
    <property type="entry name" value="ABC_transporter-like_ATP-bd"/>
</dbReference>
<dbReference type="SMART" id="SM00382">
    <property type="entry name" value="AAA"/>
    <property type="match status" value="1"/>
</dbReference>
<evidence type="ECO:0000313" key="6">
    <source>
        <dbReference type="Proteomes" id="UP000324065"/>
    </source>
</evidence>
<dbReference type="EMBL" id="VWPJ01000005">
    <property type="protein sequence ID" value="KAA5606143.1"/>
    <property type="molecule type" value="Genomic_DNA"/>
</dbReference>
<evidence type="ECO:0000313" key="5">
    <source>
        <dbReference type="EMBL" id="KAA5606143.1"/>
    </source>
</evidence>
<evidence type="ECO:0000256" key="2">
    <source>
        <dbReference type="ARBA" id="ARBA00022741"/>
    </source>
</evidence>
<dbReference type="OrthoDB" id="9779872at2"/>
<keyword evidence="2" id="KW-0547">Nucleotide-binding</keyword>
<keyword evidence="6" id="KW-1185">Reference proteome</keyword>
<dbReference type="PROSITE" id="PS50893">
    <property type="entry name" value="ABC_TRANSPORTER_2"/>
    <property type="match status" value="1"/>
</dbReference>
<dbReference type="InterPro" id="IPR017871">
    <property type="entry name" value="ABC_transporter-like_CS"/>
</dbReference>
<dbReference type="CDD" id="cd03219">
    <property type="entry name" value="ABC_Mj1267_LivG_branched"/>
    <property type="match status" value="1"/>
</dbReference>
<dbReference type="Pfam" id="PF00005">
    <property type="entry name" value="ABC_tran"/>
    <property type="match status" value="1"/>
</dbReference>
<evidence type="ECO:0000256" key="3">
    <source>
        <dbReference type="ARBA" id="ARBA00022840"/>
    </source>
</evidence>
<dbReference type="Pfam" id="PF12399">
    <property type="entry name" value="BCA_ABC_TP_C"/>
    <property type="match status" value="1"/>
</dbReference>
<dbReference type="InterPro" id="IPR003593">
    <property type="entry name" value="AAA+_ATPase"/>
</dbReference>